<dbReference type="Pfam" id="PF02801">
    <property type="entry name" value="Ketoacyl-synt_C"/>
    <property type="match status" value="1"/>
</dbReference>
<dbReference type="InterPro" id="IPR018201">
    <property type="entry name" value="Ketoacyl_synth_AS"/>
</dbReference>
<dbReference type="InterPro" id="IPR049900">
    <property type="entry name" value="PKS_mFAS_DH"/>
</dbReference>
<proteinExistence type="predicted"/>
<feature type="region of interest" description="Disordered" evidence="5">
    <location>
        <begin position="949"/>
        <end position="1058"/>
    </location>
</feature>
<gene>
    <name evidence="9" type="ORF">V5E97_27060</name>
</gene>
<dbReference type="SMART" id="SM00825">
    <property type="entry name" value="PKS_KS"/>
    <property type="match status" value="1"/>
</dbReference>
<dbReference type="InterPro" id="IPR020841">
    <property type="entry name" value="PKS_Beta-ketoAc_synthase_dom"/>
</dbReference>
<dbReference type="PANTHER" id="PTHR43074:SF1">
    <property type="entry name" value="BETA-KETOACYL SYNTHASE FAMILY PROTEIN-RELATED"/>
    <property type="match status" value="1"/>
</dbReference>
<evidence type="ECO:0000313" key="9">
    <source>
        <dbReference type="EMBL" id="XBH01974.1"/>
    </source>
</evidence>
<dbReference type="Pfam" id="PF08659">
    <property type="entry name" value="KR"/>
    <property type="match status" value="1"/>
</dbReference>
<evidence type="ECO:0000259" key="8">
    <source>
        <dbReference type="PROSITE" id="PS52019"/>
    </source>
</evidence>
<feature type="domain" description="Carrier" evidence="6">
    <location>
        <begin position="1407"/>
        <end position="1487"/>
    </location>
</feature>
<feature type="compositionally biased region" description="Low complexity" evidence="5">
    <location>
        <begin position="1490"/>
        <end position="1511"/>
    </location>
</feature>
<dbReference type="Pfam" id="PF00109">
    <property type="entry name" value="ketoacyl-synt"/>
    <property type="match status" value="1"/>
</dbReference>
<dbReference type="Pfam" id="PF00550">
    <property type="entry name" value="PP-binding"/>
    <property type="match status" value="3"/>
</dbReference>
<feature type="region of interest" description="Disordered" evidence="5">
    <location>
        <begin position="1149"/>
        <end position="1196"/>
    </location>
</feature>
<dbReference type="SMART" id="SM00822">
    <property type="entry name" value="PKS_KR"/>
    <property type="match status" value="1"/>
</dbReference>
<feature type="region of interest" description="Disordered" evidence="5">
    <location>
        <begin position="2014"/>
        <end position="2035"/>
    </location>
</feature>
<dbReference type="GO" id="GO:0004315">
    <property type="term" value="F:3-oxoacyl-[acyl-carrier-protein] synthase activity"/>
    <property type="evidence" value="ECO:0007669"/>
    <property type="project" value="InterPro"/>
</dbReference>
<dbReference type="InterPro" id="IPR036291">
    <property type="entry name" value="NAD(P)-bd_dom_sf"/>
</dbReference>
<name>A0AAU7CAC8_9BACT</name>
<dbReference type="Pfam" id="PF14765">
    <property type="entry name" value="PS-DH"/>
    <property type="match status" value="1"/>
</dbReference>
<evidence type="ECO:0000259" key="7">
    <source>
        <dbReference type="PROSITE" id="PS52004"/>
    </source>
</evidence>
<dbReference type="Gene3D" id="3.40.47.10">
    <property type="match status" value="1"/>
</dbReference>
<dbReference type="InterPro" id="IPR014031">
    <property type="entry name" value="Ketoacyl_synth_C"/>
</dbReference>
<dbReference type="InterPro" id="IPR016039">
    <property type="entry name" value="Thiolase-like"/>
</dbReference>
<dbReference type="SMART" id="SM00826">
    <property type="entry name" value="PKS_DH"/>
    <property type="match status" value="1"/>
</dbReference>
<dbReference type="CDD" id="cd00833">
    <property type="entry name" value="PKS"/>
    <property type="match status" value="1"/>
</dbReference>
<protein>
    <submittedName>
        <fullName evidence="9">SDR family NAD(P)-dependent oxidoreductase</fullName>
    </submittedName>
</protein>
<dbReference type="SUPFAM" id="SSF52151">
    <property type="entry name" value="FabD/lysophospholipase-like"/>
    <property type="match status" value="1"/>
</dbReference>
<feature type="domain" description="Carrier" evidence="6">
    <location>
        <begin position="1309"/>
        <end position="1389"/>
    </location>
</feature>
<evidence type="ECO:0000256" key="2">
    <source>
        <dbReference type="ARBA" id="ARBA00022553"/>
    </source>
</evidence>
<feature type="region of interest" description="N-terminal hotdog fold" evidence="4">
    <location>
        <begin position="2021"/>
        <end position="2153"/>
    </location>
</feature>
<dbReference type="PROSITE" id="PS00606">
    <property type="entry name" value="KS3_1"/>
    <property type="match status" value="1"/>
</dbReference>
<feature type="compositionally biased region" description="Pro residues" evidence="5">
    <location>
        <begin position="1183"/>
        <end position="1196"/>
    </location>
</feature>
<evidence type="ECO:0000256" key="3">
    <source>
        <dbReference type="ARBA" id="ARBA00022679"/>
    </source>
</evidence>
<dbReference type="SUPFAM" id="SSF53901">
    <property type="entry name" value="Thiolase-like"/>
    <property type="match status" value="1"/>
</dbReference>
<dbReference type="InterPro" id="IPR057326">
    <property type="entry name" value="KR_dom"/>
</dbReference>
<dbReference type="Gene3D" id="3.10.129.110">
    <property type="entry name" value="Polyketide synthase dehydratase"/>
    <property type="match status" value="1"/>
</dbReference>
<keyword evidence="1" id="KW-0596">Phosphopantetheine</keyword>
<dbReference type="SUPFAM" id="SSF51735">
    <property type="entry name" value="NAD(P)-binding Rossmann-fold domains"/>
    <property type="match status" value="2"/>
</dbReference>
<keyword evidence="2" id="KW-0597">Phosphoprotein</keyword>
<reference evidence="9" key="1">
    <citation type="submission" date="2024-05" db="EMBL/GenBank/DDBJ databases">
        <title>Planctomycetes of the genus Singulisphaera possess chitinolytic capabilities.</title>
        <authorList>
            <person name="Ivanova A."/>
        </authorList>
    </citation>
    <scope>NUCLEOTIDE SEQUENCE</scope>
    <source>
        <strain evidence="9">Ch08T</strain>
    </source>
</reference>
<dbReference type="InterPro" id="IPR036736">
    <property type="entry name" value="ACP-like_sf"/>
</dbReference>
<dbReference type="CDD" id="cd08953">
    <property type="entry name" value="KR_2_SDR_x"/>
    <property type="match status" value="1"/>
</dbReference>
<dbReference type="InterPro" id="IPR049551">
    <property type="entry name" value="PKS_DH_C"/>
</dbReference>
<dbReference type="SUPFAM" id="SSF55048">
    <property type="entry name" value="Probable ACP-binding domain of malonyl-CoA ACP transacylase"/>
    <property type="match status" value="1"/>
</dbReference>
<dbReference type="InterPro" id="IPR014043">
    <property type="entry name" value="Acyl_transferase_dom"/>
</dbReference>
<dbReference type="InterPro" id="IPR016035">
    <property type="entry name" value="Acyl_Trfase/lysoPLipase"/>
</dbReference>
<sequence>MNSSVDPTQPVPVAIIGMGCLFPKAEDLSRYWANIRDRLDAITEVPPTHWRPEDYWDGDPKAPDMTYARRGGYLDPVDFPALEFGIAPNNLEATDTTQLLGLLVAREALKDAGYGPGRTFDRNRVSVILGVTGTLELVIPLGARLGHPIWRRALKAAGVADHTAEEVVQGIADSYVAWQENSFPGLLGNVAAGRIANRLDLGGTNCVVDAACASSIGALHLAVLELASRRSDIVLTGGLDTFNDIFMYMCFSKTPALSPTGDARPFDAAGDGTILGEGLGILALKRLDDARRDGDKVYAVIRSVGTSSDGKVGAVYAPSSAGQVKALNQAYERGGISPASIELLEAHGTGTKVGDAVEMAALNEVYRKADAEKTWCALGSVKSQIGHTKAAAGAAGLIKAALALHHKVLPPTAKVTEPIAGAAPGTSPFYLNTEARPWMPRAEHPRRAAVSAFGFGGSNFHCVLEEAETEKQVVDWDGDVQLLAVSAASQNALLDALKAWPIDLAWPAFRIEAARSRARFQSDAPCRLVLVVERGKADLGSLLEQARSLVERGPGGTHHAGNGNGNGAAHARTPEGIYYATGPAAGGLAMLFPGQGAQHTGMLRGLACRFPQVHDALAEADGVPLDDGRRLVDLVFPHPAFSDAQLEAQETALRATDVAQPALGAMSLGVLRLLEHFGVRPDAVAGHSYGELTALCAAGCFDAQVLDTLSRRRGRLMADYGGAGGAMLAVAAPLDRIEAVVREAGLDVVIANKNAPRQAVLSGPANEIARAARLFEERKITARPLAVSAAFHSRFVAEARTPFLETVRAVPFTAARIPVYANTTASPYPSDPEAARNLLAGQLAEPVEFVAEVEAMHRSGIRTFLEVGPDAKLTGLVRSILEGREHAALAVDASRGKRGHVYDLALALAQVAALGHPVALSRWDDGVDITPQPARKPSLTVKVCGANAAPTPSLATKPRPAPTRPATPSVPASGTVPAPTPQARIVQSTPTPASAPAPSANGGAAAPHGRNGTHLGHPMNPTNGTHSPTPPPHHEPVATPPAPQQQLSPTPSLRSNDPAMLGQALRHAQDNLVALQKLGEQTSSLHRQFLDGQDKAQRTFQTLLEQQQRLTYASLGLVDLTPTPPAYQPRTELPRSRDAHGIEAVAPRFHTQPQPQPHPEPQARPVIESPRPAPTVQAAPAPARTPIPAPAPAPTRAPAPVPARVAVAAPAQVDRIQQVLLAVVSEKTGYPAEMLEPDMLLDADLGIDSIKRVEILAALQEQLPEAPVVKPEHLGTLRTLGQIVEFLGQGGAAAPAPQIVVAEAVTDSPSSEIVRQVLLAVVSEKTGYPAEMLEPDMLLDADLGIDSIKRVEILAALQEQLPEAPVVKPEHLGTLRTLGQIVEFLAVPVVAVASSVTTGPQVIQSAPATAQVQDVLLAVVSEKTGYPAEMLEPDMLLDADLGIDSIKRVEILAALQEQLPEAPVVKPEHLGTLRTLGQIVEFLAPPTTSAPAPLAKKASQPAKTATPAPAKVESNQPTARPAIQRLVVTSVPLEPRENGAAVAIRAGGEVWIAGDDRGLASALAARLMERGYHPRLVDRSEIETATPPTQLDGLLLLGAKTDEDGSSIKEAFRLLRTCAGSLRQAGQNSGAVLATVSRLDGSFGLRGLPAGSNAAPTSGGLAGLAKTAGHEWPEVACKAIDLDPAIESPDKAATLLLAEIFQRGPVEVGLGPDGTRTTLQLVSRDLAGLSQSDSSGLKPGDVVIITGGARGITAEAAVALAEALQPTIVLLGRSPEPVSEPDWLAPLADEAEIKRALVARANGHATPQLIGSQFRDLSANREILANLARIEAAGSRVVYRSADVRDAGSLHARLDEIRNEFGPIRALIHGAGVLADRRIEDQSDEQFATVFDTKVAGLRALLDATAGDDLRVLALFSSSTARFGRTGQVAYAAANEILNKWAQREARDRPSCRVVAANWGPWDGGMVTPSLRPLFESEGIPLIPPRDGARYLVEEIQATTDRPVEVVILGAGERKEEGPPHHGNGAENGQQAAANPGHAPIFERTLDLTTTPILGAHVIDGRPVLPMALILEWLAQGALQRNPGLVFAGIDDLRLFKGVVLRDDRPETIRVFAGKGVRDGSSYKVAVEVRGVLGDGREIAHAKGEVILADRYTTQAQPSIEERSLPPLAAGVTELYRDVLFHGPDLQGLERIEGCDESGIVASAATAPLPQAWLDRPLRQAWVTDPLALDCAFQMLIVWSVERSGVGSLPTFVGNYRQFRRAFPTDGVRILTRITEAGTHRARADIEFLDGDGQVVARMGDYECVIDSSLNQAFRRNQMTPIG</sequence>
<evidence type="ECO:0000259" key="6">
    <source>
        <dbReference type="PROSITE" id="PS50075"/>
    </source>
</evidence>
<dbReference type="Pfam" id="PF16197">
    <property type="entry name" value="KAsynt_C_assoc"/>
    <property type="match status" value="1"/>
</dbReference>
<accession>A0AAU7CAC8</accession>
<dbReference type="RefSeq" id="WP_406694716.1">
    <property type="nucleotide sequence ID" value="NZ_CP155447.1"/>
</dbReference>
<dbReference type="InterPro" id="IPR014030">
    <property type="entry name" value="Ketoacyl_synth_N"/>
</dbReference>
<feature type="region of interest" description="C-terminal hotdog fold" evidence="4">
    <location>
        <begin position="2164"/>
        <end position="2313"/>
    </location>
</feature>
<dbReference type="InterPro" id="IPR052568">
    <property type="entry name" value="PKS-FAS_Synthase"/>
</dbReference>
<evidence type="ECO:0000256" key="1">
    <source>
        <dbReference type="ARBA" id="ARBA00022450"/>
    </source>
</evidence>
<feature type="compositionally biased region" description="Low complexity" evidence="5">
    <location>
        <begin position="2023"/>
        <end position="2035"/>
    </location>
</feature>
<feature type="compositionally biased region" description="Low complexity" evidence="5">
    <location>
        <begin position="988"/>
        <end position="1007"/>
    </location>
</feature>
<dbReference type="InterPro" id="IPR009081">
    <property type="entry name" value="PP-bd_ACP"/>
</dbReference>
<feature type="domain" description="PKS/mFAS DH" evidence="8">
    <location>
        <begin position="2021"/>
        <end position="2313"/>
    </location>
</feature>
<dbReference type="InterPro" id="IPR016036">
    <property type="entry name" value="Malonyl_transacylase_ACP-bd"/>
</dbReference>
<feature type="active site" description="Proton acceptor; for dehydratase activity" evidence="4">
    <location>
        <position position="2057"/>
    </location>
</feature>
<dbReference type="InterPro" id="IPR001227">
    <property type="entry name" value="Ac_transferase_dom_sf"/>
</dbReference>
<dbReference type="EMBL" id="CP155447">
    <property type="protein sequence ID" value="XBH01974.1"/>
    <property type="molecule type" value="Genomic_DNA"/>
</dbReference>
<dbReference type="Pfam" id="PF00698">
    <property type="entry name" value="Acyl_transf_1"/>
    <property type="match status" value="1"/>
</dbReference>
<dbReference type="PROSITE" id="PS52019">
    <property type="entry name" value="PKS_MFAS_DH"/>
    <property type="match status" value="1"/>
</dbReference>
<feature type="compositionally biased region" description="Polar residues" evidence="5">
    <location>
        <begin position="1044"/>
        <end position="1055"/>
    </location>
</feature>
<feature type="active site" description="Proton donor; for dehydratase activity" evidence="4">
    <location>
        <position position="2230"/>
    </location>
</feature>
<dbReference type="Gene3D" id="3.40.366.10">
    <property type="entry name" value="Malonyl-Coenzyme A Acyl Carrier Protein, domain 2"/>
    <property type="match status" value="1"/>
</dbReference>
<dbReference type="Gene3D" id="1.10.1200.10">
    <property type="entry name" value="ACP-like"/>
    <property type="match status" value="3"/>
</dbReference>
<dbReference type="PROSITE" id="PS50075">
    <property type="entry name" value="CARRIER"/>
    <property type="match status" value="3"/>
</dbReference>
<dbReference type="PANTHER" id="PTHR43074">
    <property type="entry name" value="OMEGA-3 POLYUNSATURATED FATTY ACID SYNTHASE PFAB-RELATED"/>
    <property type="match status" value="1"/>
</dbReference>
<dbReference type="GO" id="GO:0006633">
    <property type="term" value="P:fatty acid biosynthetic process"/>
    <property type="evidence" value="ECO:0007669"/>
    <property type="project" value="InterPro"/>
</dbReference>
<dbReference type="InterPro" id="IPR042104">
    <property type="entry name" value="PKS_dehydratase_sf"/>
</dbReference>
<dbReference type="InterPro" id="IPR020807">
    <property type="entry name" value="PKS_DH"/>
</dbReference>
<evidence type="ECO:0000256" key="4">
    <source>
        <dbReference type="PROSITE-ProRule" id="PRU01363"/>
    </source>
</evidence>
<feature type="domain" description="Carrier" evidence="6">
    <location>
        <begin position="1211"/>
        <end position="1291"/>
    </location>
</feature>
<dbReference type="Gene3D" id="3.40.50.720">
    <property type="entry name" value="NAD(P)-binding Rossmann-like Domain"/>
    <property type="match status" value="1"/>
</dbReference>
<feature type="domain" description="Ketosynthase family 3 (KS3)" evidence="7">
    <location>
        <begin position="10"/>
        <end position="466"/>
    </location>
</feature>
<dbReference type="PROSITE" id="PS52004">
    <property type="entry name" value="KS3_2"/>
    <property type="match status" value="1"/>
</dbReference>
<feature type="region of interest" description="Disordered" evidence="5">
    <location>
        <begin position="1490"/>
        <end position="1518"/>
    </location>
</feature>
<dbReference type="InterPro" id="IPR032821">
    <property type="entry name" value="PKS_assoc"/>
</dbReference>
<organism evidence="9">
    <name type="scientific">Singulisphaera sp. Ch08</name>
    <dbReference type="NCBI Taxonomy" id="3120278"/>
    <lineage>
        <taxon>Bacteria</taxon>
        <taxon>Pseudomonadati</taxon>
        <taxon>Planctomycetota</taxon>
        <taxon>Planctomycetia</taxon>
        <taxon>Isosphaerales</taxon>
        <taxon>Isosphaeraceae</taxon>
        <taxon>Singulisphaera</taxon>
    </lineage>
</organism>
<keyword evidence="3" id="KW-0808">Transferase</keyword>
<evidence type="ECO:0000256" key="5">
    <source>
        <dbReference type="SAM" id="MobiDB-lite"/>
    </source>
</evidence>
<dbReference type="SUPFAM" id="SSF47336">
    <property type="entry name" value="ACP-like"/>
    <property type="match status" value="3"/>
</dbReference>
<dbReference type="SMART" id="SM00827">
    <property type="entry name" value="PKS_AT"/>
    <property type="match status" value="1"/>
</dbReference>
<dbReference type="InterPro" id="IPR013968">
    <property type="entry name" value="PKS_KR"/>
</dbReference>